<dbReference type="EMBL" id="WWVF01000017">
    <property type="protein sequence ID" value="MZS89391.1"/>
    <property type="molecule type" value="Genomic_DNA"/>
</dbReference>
<dbReference type="GeneID" id="97505854"/>
<feature type="domain" description="DUF1648" evidence="2">
    <location>
        <begin position="13"/>
        <end position="58"/>
    </location>
</feature>
<feature type="transmembrane region" description="Helical" evidence="1">
    <location>
        <begin position="85"/>
        <end position="108"/>
    </location>
</feature>
<accession>A0A174U1H2</accession>
<keyword evidence="1" id="KW-0472">Membrane</keyword>
<proteinExistence type="predicted"/>
<reference evidence="4 6" key="2">
    <citation type="journal article" date="2019" name="Nat. Med.">
        <title>A library of human gut bacterial isolates paired with longitudinal multiomics data enables mechanistic microbiome research.</title>
        <authorList>
            <person name="Poyet M."/>
            <person name="Groussin M."/>
            <person name="Gibbons S.M."/>
            <person name="Avila-Pacheco J."/>
            <person name="Jiang X."/>
            <person name="Kearney S.M."/>
            <person name="Perrotta A.R."/>
            <person name="Berdy B."/>
            <person name="Zhao S."/>
            <person name="Lieberman T.D."/>
            <person name="Swanson P.K."/>
            <person name="Smith M."/>
            <person name="Roesemann S."/>
            <person name="Alexander J.E."/>
            <person name="Rich S.A."/>
            <person name="Livny J."/>
            <person name="Vlamakis H."/>
            <person name="Clish C."/>
            <person name="Bullock K."/>
            <person name="Deik A."/>
            <person name="Scott J."/>
            <person name="Pierce K.A."/>
            <person name="Xavier R.J."/>
            <person name="Alm E.J."/>
        </authorList>
    </citation>
    <scope>NUCLEOTIDE SEQUENCE [LARGE SCALE GENOMIC DNA]</scope>
    <source>
        <strain evidence="4 6">BIOML-A12</strain>
    </source>
</reference>
<evidence type="ECO:0000313" key="3">
    <source>
        <dbReference type="EMBL" id="CUQ12859.1"/>
    </source>
</evidence>
<dbReference type="OrthoDB" id="1828587at2"/>
<evidence type="ECO:0000256" key="1">
    <source>
        <dbReference type="SAM" id="Phobius"/>
    </source>
</evidence>
<name>A0A174U1H2_9FIRM</name>
<gene>
    <name evidence="3" type="ORF">ERS852523_04069</name>
    <name evidence="4" type="ORF">GT712_09980</name>
</gene>
<dbReference type="EMBL" id="CZAW01000079">
    <property type="protein sequence ID" value="CUQ12859.1"/>
    <property type="molecule type" value="Genomic_DNA"/>
</dbReference>
<dbReference type="Pfam" id="PF07853">
    <property type="entry name" value="DUF1648"/>
    <property type="match status" value="1"/>
</dbReference>
<keyword evidence="1" id="KW-0812">Transmembrane</keyword>
<evidence type="ECO:0000313" key="4">
    <source>
        <dbReference type="EMBL" id="MZS89391.1"/>
    </source>
</evidence>
<evidence type="ECO:0000259" key="2">
    <source>
        <dbReference type="Pfam" id="PF07853"/>
    </source>
</evidence>
<dbReference type="Proteomes" id="UP000095712">
    <property type="component" value="Unassembled WGS sequence"/>
</dbReference>
<dbReference type="InterPro" id="IPR012867">
    <property type="entry name" value="DUF1648"/>
</dbReference>
<organism evidence="3 5">
    <name type="scientific">Blautia wexlerae</name>
    <dbReference type="NCBI Taxonomy" id="418240"/>
    <lineage>
        <taxon>Bacteria</taxon>
        <taxon>Bacillati</taxon>
        <taxon>Bacillota</taxon>
        <taxon>Clostridia</taxon>
        <taxon>Lachnospirales</taxon>
        <taxon>Lachnospiraceae</taxon>
        <taxon>Blautia</taxon>
    </lineage>
</organism>
<sequence length="109" mass="12178">MKLVGSRKLTWGICSIGVLLAIVSVFFLPQIIPVHFANGIADDFGNKVEIFLFPILLIIITLLTGKENIKYFLTHSKTFLTDIQYNLMIDGVLGIVLIAEIYVIYASFV</sequence>
<reference evidence="3 5" key="1">
    <citation type="submission" date="2015-09" db="EMBL/GenBank/DDBJ databases">
        <authorList>
            <consortium name="Pathogen Informatics"/>
        </authorList>
    </citation>
    <scope>NUCLEOTIDE SEQUENCE [LARGE SCALE GENOMIC DNA]</scope>
    <source>
        <strain evidence="3 5">2789STDY5834911</strain>
    </source>
</reference>
<evidence type="ECO:0000313" key="6">
    <source>
        <dbReference type="Proteomes" id="UP000477156"/>
    </source>
</evidence>
<feature type="transmembrane region" description="Helical" evidence="1">
    <location>
        <begin position="9"/>
        <end position="32"/>
    </location>
</feature>
<dbReference type="Proteomes" id="UP000477156">
    <property type="component" value="Unassembled WGS sequence"/>
</dbReference>
<feature type="transmembrane region" description="Helical" evidence="1">
    <location>
        <begin position="44"/>
        <end position="64"/>
    </location>
</feature>
<dbReference type="AlphaFoldDB" id="A0A174U1H2"/>
<keyword evidence="1" id="KW-1133">Transmembrane helix</keyword>
<protein>
    <submittedName>
        <fullName evidence="4">DUF1648 domain-containing protein</fullName>
    </submittedName>
    <submittedName>
        <fullName evidence="3">Predicted integral membrane protein</fullName>
    </submittedName>
</protein>
<evidence type="ECO:0000313" key="5">
    <source>
        <dbReference type="Proteomes" id="UP000095712"/>
    </source>
</evidence>
<dbReference type="RefSeq" id="WP_054338147.1">
    <property type="nucleotide sequence ID" value="NZ_AP031426.1"/>
</dbReference>